<reference evidence="3" key="1">
    <citation type="journal article" date="2019" name="Int. J. Syst. Evol. Microbiol.">
        <title>The Global Catalogue of Microorganisms (GCM) 10K type strain sequencing project: providing services to taxonomists for standard genome sequencing and annotation.</title>
        <authorList>
            <consortium name="The Broad Institute Genomics Platform"/>
            <consortium name="The Broad Institute Genome Sequencing Center for Infectious Disease"/>
            <person name="Wu L."/>
            <person name="Ma J."/>
        </authorList>
    </citation>
    <scope>NUCLEOTIDE SEQUENCE [LARGE SCALE GENOMIC DNA]</scope>
    <source>
        <strain evidence="3">JCM 30331</strain>
    </source>
</reference>
<dbReference type="PANTHER" id="PTHR43441">
    <property type="entry name" value="RIBOSOMAL-PROTEIN-SERINE ACETYLTRANSFERASE"/>
    <property type="match status" value="1"/>
</dbReference>
<proteinExistence type="predicted"/>
<gene>
    <name evidence="2" type="ORF">GCM10008955_40670</name>
</gene>
<evidence type="ECO:0000313" key="3">
    <source>
        <dbReference type="Proteomes" id="UP000647587"/>
    </source>
</evidence>
<comment type="caution">
    <text evidence="2">The sequence shown here is derived from an EMBL/GenBank/DDBJ whole genome shotgun (WGS) entry which is preliminary data.</text>
</comment>
<evidence type="ECO:0000313" key="2">
    <source>
        <dbReference type="EMBL" id="GGK42755.1"/>
    </source>
</evidence>
<protein>
    <submittedName>
        <fullName evidence="2">Ribosomal-protein-serine acetyltransferase</fullName>
    </submittedName>
</protein>
<evidence type="ECO:0000259" key="1">
    <source>
        <dbReference type="PROSITE" id="PS51186"/>
    </source>
</evidence>
<dbReference type="Pfam" id="PF13302">
    <property type="entry name" value="Acetyltransf_3"/>
    <property type="match status" value="1"/>
</dbReference>
<feature type="domain" description="N-acetyltransferase" evidence="1">
    <location>
        <begin position="18"/>
        <end position="182"/>
    </location>
</feature>
<dbReference type="InterPro" id="IPR016181">
    <property type="entry name" value="Acyl_CoA_acyltransferase"/>
</dbReference>
<dbReference type="InterPro" id="IPR051908">
    <property type="entry name" value="Ribosomal_N-acetyltransferase"/>
</dbReference>
<sequence>MTVPELLDVPAVITTERLILRCPAPGDGQAWSEAVQASLPELRPWMEWAHQTPLDAQKYEVAARRAQADFLQRRDLVFLITDRHSGAVLGSCGIHRIHWALPKGDIGYFLDSRHVGRGLVTEAVAALTALALGPLAFQRIEIRCDVRNERSSAVARRLGYALEGTLRHDRRWADDPARLSDTLLFAQVRRDSFCI</sequence>
<dbReference type="InterPro" id="IPR000182">
    <property type="entry name" value="GNAT_dom"/>
</dbReference>
<dbReference type="Gene3D" id="3.40.630.30">
    <property type="match status" value="1"/>
</dbReference>
<accession>A0ABQ2F1V3</accession>
<dbReference type="SUPFAM" id="SSF55729">
    <property type="entry name" value="Acyl-CoA N-acyltransferases (Nat)"/>
    <property type="match status" value="1"/>
</dbReference>
<dbReference type="RefSeq" id="WP_189012084.1">
    <property type="nucleotide sequence ID" value="NZ_BMPP01000035.1"/>
</dbReference>
<keyword evidence="3" id="KW-1185">Reference proteome</keyword>
<dbReference type="PROSITE" id="PS51186">
    <property type="entry name" value="GNAT"/>
    <property type="match status" value="1"/>
</dbReference>
<dbReference type="Proteomes" id="UP000647587">
    <property type="component" value="Unassembled WGS sequence"/>
</dbReference>
<dbReference type="PANTHER" id="PTHR43441:SF3">
    <property type="entry name" value="ACETYLTRANSFERASE"/>
    <property type="match status" value="1"/>
</dbReference>
<name>A0ABQ2F1V3_9DEIO</name>
<organism evidence="2 3">
    <name type="scientific">Deinococcus malanensis</name>
    <dbReference type="NCBI Taxonomy" id="1706855"/>
    <lineage>
        <taxon>Bacteria</taxon>
        <taxon>Thermotogati</taxon>
        <taxon>Deinococcota</taxon>
        <taxon>Deinococci</taxon>
        <taxon>Deinococcales</taxon>
        <taxon>Deinococcaceae</taxon>
        <taxon>Deinococcus</taxon>
    </lineage>
</organism>
<dbReference type="EMBL" id="BMPP01000035">
    <property type="protein sequence ID" value="GGK42755.1"/>
    <property type="molecule type" value="Genomic_DNA"/>
</dbReference>